<protein>
    <recommendedName>
        <fullName evidence="6">Charged multivesicular body protein 5</fullName>
    </recommendedName>
</protein>
<keyword evidence="2 3" id="KW-0175">Coiled coil</keyword>
<dbReference type="GeneID" id="30029207"/>
<dbReference type="OrthoDB" id="3973241at2759"/>
<dbReference type="STRING" id="869754.A0A1A0H642"/>
<evidence type="ECO:0000256" key="2">
    <source>
        <dbReference type="ARBA" id="ARBA00023054"/>
    </source>
</evidence>
<dbReference type="PANTHER" id="PTHR22761">
    <property type="entry name" value="CHARGED MULTIVESICULAR BODY PROTEIN"/>
    <property type="match status" value="1"/>
</dbReference>
<dbReference type="Pfam" id="PF03357">
    <property type="entry name" value="Snf7"/>
    <property type="match status" value="1"/>
</dbReference>
<gene>
    <name evidence="4" type="ORF">METBIDRAFT_33118</name>
</gene>
<evidence type="ECO:0000313" key="5">
    <source>
        <dbReference type="Proteomes" id="UP000092555"/>
    </source>
</evidence>
<dbReference type="Gene3D" id="6.10.250.1710">
    <property type="match status" value="1"/>
</dbReference>
<accession>A0A1A0H642</accession>
<comment type="similarity">
    <text evidence="1">Belongs to the SNF7 family.</text>
</comment>
<feature type="coiled-coil region" evidence="3">
    <location>
        <begin position="34"/>
        <end position="91"/>
    </location>
</feature>
<dbReference type="EMBL" id="LXTC01000006">
    <property type="protein sequence ID" value="OBA19425.1"/>
    <property type="molecule type" value="Genomic_DNA"/>
</dbReference>
<organism evidence="4 5">
    <name type="scientific">Metschnikowia bicuspidata var. bicuspidata NRRL YB-4993</name>
    <dbReference type="NCBI Taxonomy" id="869754"/>
    <lineage>
        <taxon>Eukaryota</taxon>
        <taxon>Fungi</taxon>
        <taxon>Dikarya</taxon>
        <taxon>Ascomycota</taxon>
        <taxon>Saccharomycotina</taxon>
        <taxon>Pichiomycetes</taxon>
        <taxon>Metschnikowiaceae</taxon>
        <taxon>Metschnikowia</taxon>
    </lineage>
</organism>
<dbReference type="PANTHER" id="PTHR22761:SF12">
    <property type="entry name" value="CHARGED MULTIVESICULAR BODY PROTEIN 5"/>
    <property type="match status" value="1"/>
</dbReference>
<evidence type="ECO:0000313" key="4">
    <source>
        <dbReference type="EMBL" id="OBA19425.1"/>
    </source>
</evidence>
<name>A0A1A0H642_9ASCO</name>
<keyword evidence="5" id="KW-1185">Reference proteome</keyword>
<proteinExistence type="inferred from homology"/>
<comment type="caution">
    <text evidence="4">The sequence shown here is derived from an EMBL/GenBank/DDBJ whole genome shotgun (WGS) entry which is preliminary data.</text>
</comment>
<evidence type="ECO:0008006" key="6">
    <source>
        <dbReference type="Google" id="ProtNLM"/>
    </source>
</evidence>
<dbReference type="Proteomes" id="UP000092555">
    <property type="component" value="Unassembled WGS sequence"/>
</dbReference>
<dbReference type="AlphaFoldDB" id="A0A1A0H642"/>
<dbReference type="RefSeq" id="XP_018709953.1">
    <property type="nucleotide sequence ID" value="XM_018856231.1"/>
</dbReference>
<dbReference type="GO" id="GO:0032511">
    <property type="term" value="P:late endosome to vacuole transport via multivesicular body sorting pathway"/>
    <property type="evidence" value="ECO:0007669"/>
    <property type="project" value="EnsemblFungi"/>
</dbReference>
<sequence>MNRLFGSKSSAPKPTINDAIGSIDERVGLLDVKLSKINAELSTYQQKISRMRDSPGKSSLKQKALKLLRQRKQIEAQKDQLESQLWNMTQASMTTDNLKNTVITMDAMKSANKALKSQYGKIDIDKIEQLQDEMLDLIDKLNELQESLLMSYDAPDDISELELDAELDALGEEMDFEAEMNESGLGTPSYLAADLVPDKLPAFIDEEEEQEKIAN</sequence>
<evidence type="ECO:0000256" key="3">
    <source>
        <dbReference type="SAM" id="Coils"/>
    </source>
</evidence>
<dbReference type="InterPro" id="IPR005024">
    <property type="entry name" value="Snf7_fam"/>
</dbReference>
<reference evidence="4 5" key="1">
    <citation type="submission" date="2016-05" db="EMBL/GenBank/DDBJ databases">
        <title>Comparative genomics of biotechnologically important yeasts.</title>
        <authorList>
            <consortium name="DOE Joint Genome Institute"/>
            <person name="Riley R."/>
            <person name="Haridas S."/>
            <person name="Wolfe K.H."/>
            <person name="Lopes M.R."/>
            <person name="Hittinger C.T."/>
            <person name="Goker M."/>
            <person name="Salamov A."/>
            <person name="Wisecaver J."/>
            <person name="Long T.M."/>
            <person name="Aerts A.L."/>
            <person name="Barry K."/>
            <person name="Choi C."/>
            <person name="Clum A."/>
            <person name="Coughlan A.Y."/>
            <person name="Deshpande S."/>
            <person name="Douglass A.P."/>
            <person name="Hanson S.J."/>
            <person name="Klenk H.-P."/>
            <person name="LaButti K."/>
            <person name="Lapidus A."/>
            <person name="Lindquist E."/>
            <person name="Lipzen A."/>
            <person name="Meier-kolthoff J.P."/>
            <person name="Ohm R.A."/>
            <person name="Otillar R.P."/>
            <person name="Pangilinan J."/>
            <person name="Peng Y."/>
            <person name="Rokas A."/>
            <person name="Rosa C.A."/>
            <person name="Scheuner C."/>
            <person name="Sibirny A.A."/>
            <person name="Slot J.C."/>
            <person name="Stielow J.B."/>
            <person name="Sun H."/>
            <person name="Kurtzman C.P."/>
            <person name="Blackwell M."/>
            <person name="Grigoriev I.V."/>
            <person name="Jeffries T.W."/>
        </authorList>
    </citation>
    <scope>NUCLEOTIDE SEQUENCE [LARGE SCALE GENOMIC DNA]</scope>
    <source>
        <strain evidence="4 5">NRRL YB-4993</strain>
    </source>
</reference>
<dbReference type="GO" id="GO:0005771">
    <property type="term" value="C:multivesicular body"/>
    <property type="evidence" value="ECO:0007669"/>
    <property type="project" value="TreeGrafter"/>
</dbReference>
<dbReference type="GO" id="GO:0006900">
    <property type="term" value="P:vesicle budding from membrane"/>
    <property type="evidence" value="ECO:0007669"/>
    <property type="project" value="TreeGrafter"/>
</dbReference>
<dbReference type="GO" id="GO:0000329">
    <property type="term" value="C:fungal-type vacuole membrane"/>
    <property type="evidence" value="ECO:0007669"/>
    <property type="project" value="EnsemblFungi"/>
</dbReference>
<evidence type="ECO:0000256" key="1">
    <source>
        <dbReference type="ARBA" id="ARBA00006190"/>
    </source>
</evidence>